<dbReference type="Pfam" id="PF00395">
    <property type="entry name" value="SLH"/>
    <property type="match status" value="1"/>
</dbReference>
<dbReference type="Proteomes" id="UP000198718">
    <property type="component" value="Unassembled WGS sequence"/>
</dbReference>
<dbReference type="InterPro" id="IPR032599">
    <property type="entry name" value="YcdB/YcdC_rep_domain"/>
</dbReference>
<gene>
    <name evidence="4" type="ORF">SAMN05660472_02149</name>
</gene>
<keyword evidence="1" id="KW-0677">Repeat</keyword>
<proteinExistence type="predicted"/>
<keyword evidence="5" id="KW-1185">Reference proteome</keyword>
<dbReference type="AlphaFoldDB" id="A0A1G9FCA6"/>
<dbReference type="Pfam" id="PF16244">
    <property type="entry name" value="DUF4901"/>
    <property type="match status" value="2"/>
</dbReference>
<feature type="domain" description="SLH" evidence="3">
    <location>
        <begin position="724"/>
        <end position="784"/>
    </location>
</feature>
<evidence type="ECO:0000313" key="5">
    <source>
        <dbReference type="Proteomes" id="UP000198718"/>
    </source>
</evidence>
<accession>A0A1G9FCA6</accession>
<organism evidence="4 5">
    <name type="scientific">Natronincola ferrireducens</name>
    <dbReference type="NCBI Taxonomy" id="393762"/>
    <lineage>
        <taxon>Bacteria</taxon>
        <taxon>Bacillati</taxon>
        <taxon>Bacillota</taxon>
        <taxon>Clostridia</taxon>
        <taxon>Peptostreptococcales</taxon>
        <taxon>Natronincolaceae</taxon>
        <taxon>Natronincola</taxon>
    </lineage>
</organism>
<dbReference type="RefSeq" id="WP_090553688.1">
    <property type="nucleotide sequence ID" value="NZ_FNFP01000004.1"/>
</dbReference>
<protein>
    <recommendedName>
        <fullName evidence="3">SLH domain-containing protein</fullName>
    </recommendedName>
</protein>
<evidence type="ECO:0000259" key="3">
    <source>
        <dbReference type="PROSITE" id="PS51272"/>
    </source>
</evidence>
<keyword evidence="2" id="KW-0732">Signal</keyword>
<sequence length="784" mass="89841">MGFKKTIAGLVVGGLLVSNGAFVFGATSTVHISRVVDEAVGYDMGKEDAAQPNANMKEEEALKIGKDYLQKYFNLEIDEKGQNFESNIQFREDWNRKGNFVWELGFHRHGRNEYLSVNVTIRDEDGKLMGLRKHQDHRSEENQIAKYTREEAEKIAHEFLLKSNKDILDQLILDPKFHTPHYYGHMGNGLNPSEYAISYMRQQDGIPVLHNGVQIGVNSGSGEVTSYSLNWSEEKFPEKKTVISEEEAKEAFKDNIKLELSYIPVRDTSQGYSDGVKEVKLAYSPRFDSGAWVDATTGEMVNYRGEVSEEPKKIDVTPEEKKAFQRLKATRKTRSQEMNKEEAIALARQILSKVYDGEAFKIEHANYHSSTIYGDGTRRKAWDINFRFEDEPYANGQLSIDAMTEEVIQLNHHNWRMREMMIMSGDPVTPALTWEEGYHKAIEVIKELYPEKLKSLELEETYRENIHYYNDRQIVNPEYYFYFARKENNIPYRDNQVQVSIDASTGRVERIYSRWHDIALPETTNLLEQEKALDLLMEESEVSLSYVVLGQPRENEGNQVKLVYGNQLTNYPVYSYIDAHTGSFLDWNGQQVKLEAGQNGGIQEKLKGHLAERELKIMAVNGILDLEKFDLTDEIIKNEIIKMMTSAVGNWHYSIDEVGELKFTDVSPKDDYIEYIRGAVIHRFLENKAVALGGYNTVSREDFAEMLIKMTPLEKAALAQEIYTVPVDDFDKISPDKQGAVALMYGLDILKGEGDSYQPKGKVTLEDAAVAIYRTFKLFGRINR</sequence>
<name>A0A1G9FCA6_9FIRM</name>
<dbReference type="OrthoDB" id="2473368at2"/>
<feature type="chain" id="PRO_5038544202" description="SLH domain-containing protein" evidence="2">
    <location>
        <begin position="24"/>
        <end position="784"/>
    </location>
</feature>
<dbReference type="STRING" id="393762.SAMN05660472_02149"/>
<feature type="signal peptide" evidence="2">
    <location>
        <begin position="1"/>
        <end position="23"/>
    </location>
</feature>
<dbReference type="PROSITE" id="PS51272">
    <property type="entry name" value="SLH"/>
    <property type="match status" value="1"/>
</dbReference>
<reference evidence="4 5" key="1">
    <citation type="submission" date="2016-10" db="EMBL/GenBank/DDBJ databases">
        <authorList>
            <person name="de Groot N.N."/>
        </authorList>
    </citation>
    <scope>NUCLEOTIDE SEQUENCE [LARGE SCALE GENOMIC DNA]</scope>
    <source>
        <strain evidence="4 5">DSM 18346</strain>
    </source>
</reference>
<dbReference type="EMBL" id="FNFP01000004">
    <property type="protein sequence ID" value="SDK85987.1"/>
    <property type="molecule type" value="Genomic_DNA"/>
</dbReference>
<evidence type="ECO:0000256" key="1">
    <source>
        <dbReference type="ARBA" id="ARBA00022737"/>
    </source>
</evidence>
<dbReference type="InterPro" id="IPR001119">
    <property type="entry name" value="SLH_dom"/>
</dbReference>
<evidence type="ECO:0000313" key="4">
    <source>
        <dbReference type="EMBL" id="SDK85987.1"/>
    </source>
</evidence>
<evidence type="ECO:0000256" key="2">
    <source>
        <dbReference type="SAM" id="SignalP"/>
    </source>
</evidence>